<evidence type="ECO:0000256" key="5">
    <source>
        <dbReference type="SAM" id="MobiDB-lite"/>
    </source>
</evidence>
<feature type="domain" description="Nudix hydrolase" evidence="6">
    <location>
        <begin position="35"/>
        <end position="181"/>
    </location>
</feature>
<dbReference type="SUPFAM" id="SSF55811">
    <property type="entry name" value="Nudix"/>
    <property type="match status" value="1"/>
</dbReference>
<evidence type="ECO:0000256" key="2">
    <source>
        <dbReference type="ARBA" id="ARBA00005582"/>
    </source>
</evidence>
<dbReference type="InterPro" id="IPR020476">
    <property type="entry name" value="Nudix_hydrolase"/>
</dbReference>
<dbReference type="InterPro" id="IPR015797">
    <property type="entry name" value="NUDIX_hydrolase-like_dom_sf"/>
</dbReference>
<dbReference type="EMBL" id="JAPQYE010000003">
    <property type="protein sequence ID" value="MCZ0727896.1"/>
    <property type="molecule type" value="Genomic_DNA"/>
</dbReference>
<keyword evidence="8" id="KW-1185">Reference proteome</keyword>
<dbReference type="InterPro" id="IPR020084">
    <property type="entry name" value="NUDIX_hydrolase_CS"/>
</dbReference>
<dbReference type="RefSeq" id="WP_268785738.1">
    <property type="nucleotide sequence ID" value="NZ_JAPQYE010000003.1"/>
</dbReference>
<feature type="region of interest" description="Disordered" evidence="5">
    <location>
        <begin position="1"/>
        <end position="21"/>
    </location>
</feature>
<dbReference type="PANTHER" id="PTHR43046">
    <property type="entry name" value="GDP-MANNOSE MANNOSYL HYDROLASE"/>
    <property type="match status" value="1"/>
</dbReference>
<dbReference type="PRINTS" id="PR00502">
    <property type="entry name" value="NUDIXFAMILY"/>
</dbReference>
<name>A0ABT4HCH5_MYCIR</name>
<dbReference type="Gene3D" id="3.90.79.10">
    <property type="entry name" value="Nucleoside Triphosphate Pyrophosphohydrolase"/>
    <property type="match status" value="1"/>
</dbReference>
<dbReference type="PANTHER" id="PTHR43046:SF14">
    <property type="entry name" value="MUTT_NUDIX FAMILY PROTEIN"/>
    <property type="match status" value="1"/>
</dbReference>
<comment type="caution">
    <text evidence="7">The sequence shown here is derived from an EMBL/GenBank/DDBJ whole genome shotgun (WGS) entry which is preliminary data.</text>
</comment>
<comment type="cofactor">
    <cofactor evidence="1">
        <name>Mg(2+)</name>
        <dbReference type="ChEBI" id="CHEBI:18420"/>
    </cofactor>
</comment>
<evidence type="ECO:0000313" key="7">
    <source>
        <dbReference type="EMBL" id="MCZ0727896.1"/>
    </source>
</evidence>
<organism evidence="7 8">
    <name type="scientific">Mycolicibacterium iranicum</name>
    <name type="common">Mycobacterium iranicum</name>
    <dbReference type="NCBI Taxonomy" id="912594"/>
    <lineage>
        <taxon>Bacteria</taxon>
        <taxon>Bacillati</taxon>
        <taxon>Actinomycetota</taxon>
        <taxon>Actinomycetes</taxon>
        <taxon>Mycobacteriales</taxon>
        <taxon>Mycobacteriaceae</taxon>
        <taxon>Mycolicibacterium</taxon>
    </lineage>
</organism>
<evidence type="ECO:0000313" key="8">
    <source>
        <dbReference type="Proteomes" id="UP001084650"/>
    </source>
</evidence>
<accession>A0ABT4HCH5</accession>
<dbReference type="InterPro" id="IPR000086">
    <property type="entry name" value="NUDIX_hydrolase_dom"/>
</dbReference>
<sequence length="201" mass="21709">MPRNDHHGLAPSAVADIDTPDPGESSLCCRLPFPSDRPAVASFRRALLVDGDRILLARHRLDDYAVWAGPGGGVEPGETHVEALARELHEETGLILTADHAPQLVWIQTATMPWMRAQGYAGILNHYFLIPVDEFPPVSGVPHESPGHPDAEGIVEQRWWALAAMDAAHAAGELFSPRALPKLLRELLTDGPPATPLALGL</sequence>
<evidence type="ECO:0000256" key="4">
    <source>
        <dbReference type="RuleBase" id="RU003476"/>
    </source>
</evidence>
<dbReference type="Pfam" id="PF00293">
    <property type="entry name" value="NUDIX"/>
    <property type="match status" value="1"/>
</dbReference>
<dbReference type="Proteomes" id="UP001084650">
    <property type="component" value="Unassembled WGS sequence"/>
</dbReference>
<keyword evidence="3 4" id="KW-0378">Hydrolase</keyword>
<comment type="similarity">
    <text evidence="2 4">Belongs to the Nudix hydrolase family.</text>
</comment>
<protein>
    <submittedName>
        <fullName evidence="7">NUDIX domain-containing protein</fullName>
    </submittedName>
</protein>
<evidence type="ECO:0000256" key="1">
    <source>
        <dbReference type="ARBA" id="ARBA00001946"/>
    </source>
</evidence>
<reference evidence="7" key="1">
    <citation type="submission" date="2022-12" db="EMBL/GenBank/DDBJ databases">
        <title>Whole genome sequence of Mycolicibacterium iranicum strain SBH312.</title>
        <authorList>
            <person name="Jani J."/>
            <person name="Arifin Mustapha Z."/>
            <person name="Ahmed K."/>
            <person name="Kai Ling C."/>
        </authorList>
    </citation>
    <scope>NUCLEOTIDE SEQUENCE</scope>
    <source>
        <strain evidence="7">SBH312</strain>
    </source>
</reference>
<evidence type="ECO:0000259" key="6">
    <source>
        <dbReference type="PROSITE" id="PS51462"/>
    </source>
</evidence>
<evidence type="ECO:0000256" key="3">
    <source>
        <dbReference type="ARBA" id="ARBA00022801"/>
    </source>
</evidence>
<dbReference type="PROSITE" id="PS00893">
    <property type="entry name" value="NUDIX_BOX"/>
    <property type="match status" value="1"/>
</dbReference>
<dbReference type="PROSITE" id="PS51462">
    <property type="entry name" value="NUDIX"/>
    <property type="match status" value="1"/>
</dbReference>
<gene>
    <name evidence="7" type="ORF">OY187_07540</name>
</gene>
<proteinExistence type="inferred from homology"/>